<dbReference type="Pfam" id="PF13896">
    <property type="entry name" value="Glyco_transf_49"/>
    <property type="match status" value="1"/>
</dbReference>
<dbReference type="AlphaFoldDB" id="A0A811JSN3"/>
<evidence type="ECO:0000313" key="1">
    <source>
        <dbReference type="EMBL" id="CAD5206293.1"/>
    </source>
</evidence>
<dbReference type="EMBL" id="CAJFDH010000001">
    <property type="protein sequence ID" value="CAD5206293.1"/>
    <property type="molecule type" value="Genomic_DNA"/>
</dbReference>
<proteinExistence type="predicted"/>
<dbReference type="PANTHER" id="PTHR47411:SF3">
    <property type="entry name" value="I-BETA-1,3-N-ACETYLGLUCOSAMINYLTRANSFERASE"/>
    <property type="match status" value="1"/>
</dbReference>
<organism evidence="1 2">
    <name type="scientific">Bursaphelenchus okinawaensis</name>
    <dbReference type="NCBI Taxonomy" id="465554"/>
    <lineage>
        <taxon>Eukaryota</taxon>
        <taxon>Metazoa</taxon>
        <taxon>Ecdysozoa</taxon>
        <taxon>Nematoda</taxon>
        <taxon>Chromadorea</taxon>
        <taxon>Rhabditida</taxon>
        <taxon>Tylenchina</taxon>
        <taxon>Tylenchomorpha</taxon>
        <taxon>Aphelenchoidea</taxon>
        <taxon>Aphelenchoididae</taxon>
        <taxon>Bursaphelenchus</taxon>
    </lineage>
</organism>
<evidence type="ECO:0000313" key="2">
    <source>
        <dbReference type="Proteomes" id="UP000614601"/>
    </source>
</evidence>
<sequence length="202" mass="24070">MADSDHYFSQGFEERMLSLATRTLDKDPYTVLVYRIFEVDKKVKPPKTKSELLKLYNNETAREFHKIFFNHHKMAGQEEWFTEPENSTPSVQLVLPYNDSRWEPQFVSTKLVPLHDESFVYPIKDNTVLRWEMCRAGFKFAVVHNVFMYHLGFKSSEAERKVHRLRKKMVRRAKNAVAMFNQRMDQLFPTTQKVCPVFQIRL</sequence>
<dbReference type="PANTHER" id="PTHR47411">
    <property type="entry name" value="B3GNT1, BETA-1,3-N-ACETYLGUCOSAMINYLTRANSFERASE 1, HOMOLOG"/>
    <property type="match status" value="1"/>
</dbReference>
<accession>A0A811JSN3</accession>
<reference evidence="1" key="1">
    <citation type="submission" date="2020-09" db="EMBL/GenBank/DDBJ databases">
        <authorList>
            <person name="Kikuchi T."/>
        </authorList>
    </citation>
    <scope>NUCLEOTIDE SEQUENCE</scope>
    <source>
        <strain evidence="1">SH1</strain>
    </source>
</reference>
<dbReference type="OrthoDB" id="9974378at2759"/>
<evidence type="ECO:0008006" key="3">
    <source>
        <dbReference type="Google" id="ProtNLM"/>
    </source>
</evidence>
<comment type="caution">
    <text evidence="1">The sequence shown here is derived from an EMBL/GenBank/DDBJ whole genome shotgun (WGS) entry which is preliminary data.</text>
</comment>
<gene>
    <name evidence="1" type="ORF">BOKJ2_LOCUS977</name>
</gene>
<dbReference type="Proteomes" id="UP000614601">
    <property type="component" value="Unassembled WGS sequence"/>
</dbReference>
<name>A0A811JSN3_9BILA</name>
<dbReference type="Proteomes" id="UP000783686">
    <property type="component" value="Unassembled WGS sequence"/>
</dbReference>
<keyword evidence="2" id="KW-1185">Reference proteome</keyword>
<protein>
    <recommendedName>
        <fullName evidence="3">N-acetyllactosaminide beta-1,3-N-acetylglucosaminyltransferase</fullName>
    </recommendedName>
</protein>
<dbReference type="EMBL" id="CAJFCW020000001">
    <property type="protein sequence ID" value="CAG9081192.1"/>
    <property type="molecule type" value="Genomic_DNA"/>
</dbReference>